<name>A0A7S8EAQ8_9CHLR</name>
<reference evidence="2 3" key="1">
    <citation type="submission" date="2020-02" db="EMBL/GenBank/DDBJ databases">
        <authorList>
            <person name="Zheng R.K."/>
            <person name="Sun C.M."/>
        </authorList>
    </citation>
    <scope>NUCLEOTIDE SEQUENCE [LARGE SCALE GENOMIC DNA]</scope>
    <source>
        <strain evidence="3">rifampicinis</strain>
    </source>
</reference>
<protein>
    <submittedName>
        <fullName evidence="2">Uncharacterized protein</fullName>
    </submittedName>
</protein>
<evidence type="ECO:0000313" key="2">
    <source>
        <dbReference type="EMBL" id="QPC83496.1"/>
    </source>
</evidence>
<gene>
    <name evidence="2" type="ORF">G4Y79_03690</name>
</gene>
<accession>A0A7S8EAQ8</accession>
<keyword evidence="3" id="KW-1185">Reference proteome</keyword>
<sequence length="105" mass="11322">MPEDKTQRRAVVDPLLLVLKSRRVLIALSALIVGLLTLAVPELAFVRTEVLVLLMTLALALIGGYTIEDAAAVARQSNPAPLPETQIRELVDAIIDALTQEDVTP</sequence>
<feature type="transmembrane region" description="Helical" evidence="1">
    <location>
        <begin position="24"/>
        <end position="44"/>
    </location>
</feature>
<dbReference type="Proteomes" id="UP000594468">
    <property type="component" value="Chromosome"/>
</dbReference>
<evidence type="ECO:0000256" key="1">
    <source>
        <dbReference type="SAM" id="Phobius"/>
    </source>
</evidence>
<organism evidence="2 3">
    <name type="scientific">Phototrophicus methaneseepsis</name>
    <dbReference type="NCBI Taxonomy" id="2710758"/>
    <lineage>
        <taxon>Bacteria</taxon>
        <taxon>Bacillati</taxon>
        <taxon>Chloroflexota</taxon>
        <taxon>Candidatus Thermofontia</taxon>
        <taxon>Phototrophicales</taxon>
        <taxon>Phototrophicaceae</taxon>
        <taxon>Phototrophicus</taxon>
    </lineage>
</organism>
<keyword evidence="1" id="KW-0472">Membrane</keyword>
<dbReference type="AlphaFoldDB" id="A0A7S8EAQ8"/>
<proteinExistence type="predicted"/>
<keyword evidence="1" id="KW-1133">Transmembrane helix</keyword>
<dbReference type="EMBL" id="CP062983">
    <property type="protein sequence ID" value="QPC83496.1"/>
    <property type="molecule type" value="Genomic_DNA"/>
</dbReference>
<keyword evidence="1" id="KW-0812">Transmembrane</keyword>
<dbReference type="RefSeq" id="WP_195171563.1">
    <property type="nucleotide sequence ID" value="NZ_CP062983.1"/>
</dbReference>
<evidence type="ECO:0000313" key="3">
    <source>
        <dbReference type="Proteomes" id="UP000594468"/>
    </source>
</evidence>
<dbReference type="KEGG" id="pmet:G4Y79_03690"/>
<feature type="transmembrane region" description="Helical" evidence="1">
    <location>
        <begin position="50"/>
        <end position="67"/>
    </location>
</feature>